<name>N6TE03_DENPD</name>
<keyword evidence="1" id="KW-0732">Signal</keyword>
<accession>N6TE03</accession>
<evidence type="ECO:0000313" key="2">
    <source>
        <dbReference type="EMBL" id="ENN78569.1"/>
    </source>
</evidence>
<reference evidence="2 4" key="1">
    <citation type="journal article" date="2013" name="Genome Biol.">
        <title>Draft genome of the mountain pine beetle, Dendroctonus ponderosae Hopkins, a major forest pest.</title>
        <authorList>
            <person name="Keeling C.I."/>
            <person name="Yuen M.M."/>
            <person name="Liao N.Y."/>
            <person name="Docking T.R."/>
            <person name="Chan S.K."/>
            <person name="Taylor G.A."/>
            <person name="Palmquist D.L."/>
            <person name="Jackman S.D."/>
            <person name="Nguyen A."/>
            <person name="Li M."/>
            <person name="Henderson H."/>
            <person name="Janes J.K."/>
            <person name="Zhao Y."/>
            <person name="Pandoh P."/>
            <person name="Moore R."/>
            <person name="Sperling F.A."/>
            <person name="Huber D.P."/>
            <person name="Birol I."/>
            <person name="Jones S.J."/>
            <person name="Bohlmann J."/>
        </authorList>
    </citation>
    <scope>NUCLEOTIDE SEQUENCE</scope>
</reference>
<dbReference type="EMBL" id="KB632042">
    <property type="protein sequence ID" value="ERL88236.1"/>
    <property type="molecule type" value="Genomic_DNA"/>
</dbReference>
<evidence type="ECO:0008006" key="5">
    <source>
        <dbReference type="Google" id="ProtNLM"/>
    </source>
</evidence>
<dbReference type="OrthoDB" id="6774102at2759"/>
<proteinExistence type="predicted"/>
<sequence>MFKTIFALSCLLCVVKAGYLTAPLAYHAPIVKAAVPVATSYQNTYQISSAAVPVVVKAAPVIAAPAVHYAAAPAIIKSPLLAAPLPYAYH</sequence>
<evidence type="ECO:0000313" key="3">
    <source>
        <dbReference type="EMBL" id="ERL88236.1"/>
    </source>
</evidence>
<dbReference type="HOGENOM" id="CLU_2148984_0_0_1"/>
<organism evidence="2">
    <name type="scientific">Dendroctonus ponderosae</name>
    <name type="common">Mountain pine beetle</name>
    <dbReference type="NCBI Taxonomy" id="77166"/>
    <lineage>
        <taxon>Eukaryota</taxon>
        <taxon>Metazoa</taxon>
        <taxon>Ecdysozoa</taxon>
        <taxon>Arthropoda</taxon>
        <taxon>Hexapoda</taxon>
        <taxon>Insecta</taxon>
        <taxon>Pterygota</taxon>
        <taxon>Neoptera</taxon>
        <taxon>Endopterygota</taxon>
        <taxon>Coleoptera</taxon>
        <taxon>Polyphaga</taxon>
        <taxon>Cucujiformia</taxon>
        <taxon>Curculionidae</taxon>
        <taxon>Scolytinae</taxon>
        <taxon>Dendroctonus</taxon>
    </lineage>
</organism>
<feature type="chain" id="PRO_5009707402" description="Cuticle protein" evidence="1">
    <location>
        <begin position="18"/>
        <end position="90"/>
    </location>
</feature>
<dbReference type="Proteomes" id="UP000030742">
    <property type="component" value="Unassembled WGS sequence"/>
</dbReference>
<dbReference type="AlphaFoldDB" id="N6TE03"/>
<evidence type="ECO:0000313" key="4">
    <source>
        <dbReference type="Proteomes" id="UP000030742"/>
    </source>
</evidence>
<feature type="signal peptide" evidence="1">
    <location>
        <begin position="1"/>
        <end position="17"/>
    </location>
</feature>
<gene>
    <name evidence="3" type="ORF">D910_05624</name>
    <name evidence="2" type="ORF">YQE_04937</name>
</gene>
<dbReference type="EMBL" id="KB740860">
    <property type="protein sequence ID" value="ENN78569.1"/>
    <property type="molecule type" value="Genomic_DNA"/>
</dbReference>
<evidence type="ECO:0000256" key="1">
    <source>
        <dbReference type="SAM" id="SignalP"/>
    </source>
</evidence>
<protein>
    <recommendedName>
        <fullName evidence="5">Cuticle protein</fullName>
    </recommendedName>
</protein>
<feature type="non-terminal residue" evidence="2">
    <location>
        <position position="1"/>
    </location>
</feature>